<evidence type="ECO:0000256" key="7">
    <source>
        <dbReference type="ARBA" id="ARBA00047984"/>
    </source>
</evidence>
<evidence type="ECO:0000256" key="3">
    <source>
        <dbReference type="ARBA" id="ARBA00022801"/>
    </source>
</evidence>
<dbReference type="GO" id="GO:0016787">
    <property type="term" value="F:hydrolase activity"/>
    <property type="evidence" value="ECO:0007669"/>
    <property type="project" value="UniProtKB-KW"/>
</dbReference>
<dbReference type="GO" id="GO:0003724">
    <property type="term" value="F:RNA helicase activity"/>
    <property type="evidence" value="ECO:0007669"/>
    <property type="project" value="UniProtKB-EC"/>
</dbReference>
<gene>
    <name evidence="9" type="ORF">CJ030_MR0G003195</name>
</gene>
<protein>
    <recommendedName>
        <fullName evidence="1">RNA helicase</fullName>
        <ecNumber evidence="1">3.6.4.13</ecNumber>
    </recommendedName>
</protein>
<accession>A0A6A1UNS0</accession>
<evidence type="ECO:0000256" key="8">
    <source>
        <dbReference type="SAM" id="MobiDB-lite"/>
    </source>
</evidence>
<dbReference type="Proteomes" id="UP000516437">
    <property type="component" value="Unassembled WGS sequence"/>
</dbReference>
<keyword evidence="2" id="KW-0547">Nucleotide-binding</keyword>
<dbReference type="EMBL" id="RXIC02000063">
    <property type="protein sequence ID" value="KAB1201508.1"/>
    <property type="molecule type" value="Genomic_DNA"/>
</dbReference>
<dbReference type="OrthoDB" id="1733346at2759"/>
<dbReference type="Gene3D" id="3.40.50.300">
    <property type="entry name" value="P-loop containing nucleotide triphosphate hydrolases"/>
    <property type="match status" value="1"/>
</dbReference>
<keyword evidence="6" id="KW-0694">RNA-binding</keyword>
<evidence type="ECO:0000256" key="2">
    <source>
        <dbReference type="ARBA" id="ARBA00022741"/>
    </source>
</evidence>
<evidence type="ECO:0000256" key="4">
    <source>
        <dbReference type="ARBA" id="ARBA00022806"/>
    </source>
</evidence>
<comment type="catalytic activity">
    <reaction evidence="7">
        <text>ATP + H2O = ADP + phosphate + H(+)</text>
        <dbReference type="Rhea" id="RHEA:13065"/>
        <dbReference type="ChEBI" id="CHEBI:15377"/>
        <dbReference type="ChEBI" id="CHEBI:15378"/>
        <dbReference type="ChEBI" id="CHEBI:30616"/>
        <dbReference type="ChEBI" id="CHEBI:43474"/>
        <dbReference type="ChEBI" id="CHEBI:456216"/>
        <dbReference type="EC" id="3.6.4.13"/>
    </reaction>
</comment>
<comment type="caution">
    <text evidence="9">The sequence shown here is derived from an EMBL/GenBank/DDBJ whole genome shotgun (WGS) entry which is preliminary data.</text>
</comment>
<dbReference type="PANTHER" id="PTHR47959">
    <property type="entry name" value="ATP-DEPENDENT RNA HELICASE RHLE-RELATED"/>
    <property type="match status" value="1"/>
</dbReference>
<dbReference type="AlphaFoldDB" id="A0A6A1UNS0"/>
<reference evidence="9 10" key="1">
    <citation type="journal article" date="2019" name="Plant Biotechnol. J.">
        <title>The red bayberry genome and genetic basis of sex determination.</title>
        <authorList>
            <person name="Jia H.M."/>
            <person name="Jia H.J."/>
            <person name="Cai Q.L."/>
            <person name="Wang Y."/>
            <person name="Zhao H.B."/>
            <person name="Yang W.F."/>
            <person name="Wang G.Y."/>
            <person name="Li Y.H."/>
            <person name="Zhan D.L."/>
            <person name="Shen Y.T."/>
            <person name="Niu Q.F."/>
            <person name="Chang L."/>
            <person name="Qiu J."/>
            <person name="Zhao L."/>
            <person name="Xie H.B."/>
            <person name="Fu W.Y."/>
            <person name="Jin J."/>
            <person name="Li X.W."/>
            <person name="Jiao Y."/>
            <person name="Zhou C.C."/>
            <person name="Tu T."/>
            <person name="Chai C.Y."/>
            <person name="Gao J.L."/>
            <person name="Fan L.J."/>
            <person name="van de Weg E."/>
            <person name="Wang J.Y."/>
            <person name="Gao Z.S."/>
        </authorList>
    </citation>
    <scope>NUCLEOTIDE SEQUENCE [LARGE SCALE GENOMIC DNA]</scope>
    <source>
        <tissue evidence="9">Leaves</tissue>
    </source>
</reference>
<organism evidence="9 10">
    <name type="scientific">Morella rubra</name>
    <name type="common">Chinese bayberry</name>
    <dbReference type="NCBI Taxonomy" id="262757"/>
    <lineage>
        <taxon>Eukaryota</taxon>
        <taxon>Viridiplantae</taxon>
        <taxon>Streptophyta</taxon>
        <taxon>Embryophyta</taxon>
        <taxon>Tracheophyta</taxon>
        <taxon>Spermatophyta</taxon>
        <taxon>Magnoliopsida</taxon>
        <taxon>eudicotyledons</taxon>
        <taxon>Gunneridae</taxon>
        <taxon>Pentapetalae</taxon>
        <taxon>rosids</taxon>
        <taxon>fabids</taxon>
        <taxon>Fagales</taxon>
        <taxon>Myricaceae</taxon>
        <taxon>Morella</taxon>
    </lineage>
</organism>
<keyword evidence="4 9" id="KW-0347">Helicase</keyword>
<feature type="region of interest" description="Disordered" evidence="8">
    <location>
        <begin position="43"/>
        <end position="116"/>
    </location>
</feature>
<feature type="compositionally biased region" description="Basic and acidic residues" evidence="8">
    <location>
        <begin position="43"/>
        <end position="59"/>
    </location>
</feature>
<evidence type="ECO:0000313" key="10">
    <source>
        <dbReference type="Proteomes" id="UP000516437"/>
    </source>
</evidence>
<keyword evidence="10" id="KW-1185">Reference proteome</keyword>
<dbReference type="InterPro" id="IPR050079">
    <property type="entry name" value="DEAD_box_RNA_helicase"/>
</dbReference>
<evidence type="ECO:0000256" key="6">
    <source>
        <dbReference type="ARBA" id="ARBA00022884"/>
    </source>
</evidence>
<dbReference type="SUPFAM" id="SSF52540">
    <property type="entry name" value="P-loop containing nucleoside triphosphate hydrolases"/>
    <property type="match status" value="1"/>
</dbReference>
<dbReference type="GO" id="GO:0003723">
    <property type="term" value="F:RNA binding"/>
    <property type="evidence" value="ECO:0007669"/>
    <property type="project" value="UniProtKB-KW"/>
</dbReference>
<dbReference type="PANTHER" id="PTHR47959:SF21">
    <property type="entry name" value="DEAD-BOX HELICASE 56"/>
    <property type="match status" value="1"/>
</dbReference>
<keyword evidence="5" id="KW-0067">ATP-binding</keyword>
<dbReference type="EC" id="3.6.4.13" evidence="1"/>
<evidence type="ECO:0000256" key="5">
    <source>
        <dbReference type="ARBA" id="ARBA00022840"/>
    </source>
</evidence>
<name>A0A6A1UNS0_9ROSI</name>
<evidence type="ECO:0000256" key="1">
    <source>
        <dbReference type="ARBA" id="ARBA00012552"/>
    </source>
</evidence>
<dbReference type="InterPro" id="IPR027417">
    <property type="entry name" value="P-loop_NTPase"/>
</dbReference>
<keyword evidence="3" id="KW-0378">Hydrolase</keyword>
<proteinExistence type="predicted"/>
<dbReference type="GO" id="GO:0005829">
    <property type="term" value="C:cytosol"/>
    <property type="evidence" value="ECO:0007669"/>
    <property type="project" value="TreeGrafter"/>
</dbReference>
<feature type="compositionally biased region" description="Basic and acidic residues" evidence="8">
    <location>
        <begin position="97"/>
        <end position="107"/>
    </location>
</feature>
<sequence length="116" mass="13143">MGYRFGIKSAVLNSELPQNSRLHILEEFNAGLFDYLIATDDSHTKEKEEANGERNAEPRKSRKHAKPKADSEFGVVRGIDFKNVHTAPKRARNGGGIKREDKGGDDRHKHKKKKSF</sequence>
<dbReference type="GO" id="GO:0005524">
    <property type="term" value="F:ATP binding"/>
    <property type="evidence" value="ECO:0007669"/>
    <property type="project" value="UniProtKB-KW"/>
</dbReference>
<evidence type="ECO:0000313" key="9">
    <source>
        <dbReference type="EMBL" id="KAB1201508.1"/>
    </source>
</evidence>